<keyword evidence="5" id="KW-0677">Repeat</keyword>
<dbReference type="GO" id="GO:0010543">
    <property type="term" value="P:regulation of platelet activation"/>
    <property type="evidence" value="ECO:0007669"/>
    <property type="project" value="TreeGrafter"/>
</dbReference>
<evidence type="ECO:0000256" key="7">
    <source>
        <dbReference type="ARBA" id="ARBA00023008"/>
    </source>
</evidence>
<evidence type="ECO:0000256" key="3">
    <source>
        <dbReference type="ARBA" id="ARBA00022674"/>
    </source>
</evidence>
<name>A0A6J1V8L7_9SAUR</name>
<dbReference type="Gene3D" id="3.10.450.10">
    <property type="match status" value="1"/>
</dbReference>
<dbReference type="AlphaFoldDB" id="A0A6J1V8L7"/>
<dbReference type="PANTHER" id="PTHR13814:SF3">
    <property type="entry name" value="HISTIDINE-RICH GLYCOPROTEIN"/>
    <property type="match status" value="1"/>
</dbReference>
<keyword evidence="11" id="KW-0280">Fibrinolysis</keyword>
<keyword evidence="10" id="KW-0325">Glycoprotein</keyword>
<evidence type="ECO:0000256" key="6">
    <source>
        <dbReference type="ARBA" id="ARBA00022833"/>
    </source>
</evidence>
<accession>A0A6J1V8L7</accession>
<keyword evidence="3" id="KW-0358">Heparin-binding</keyword>
<dbReference type="GeneID" id="113422703"/>
<dbReference type="RefSeq" id="XP_026539606.1">
    <property type="nucleotide sequence ID" value="XM_026683821.1"/>
</dbReference>
<organism evidence="14 15">
    <name type="scientific">Notechis scutatus</name>
    <name type="common">mainland tiger snake</name>
    <dbReference type="NCBI Taxonomy" id="8663"/>
    <lineage>
        <taxon>Eukaryota</taxon>
        <taxon>Metazoa</taxon>
        <taxon>Chordata</taxon>
        <taxon>Craniata</taxon>
        <taxon>Vertebrata</taxon>
        <taxon>Euteleostomi</taxon>
        <taxon>Lepidosauria</taxon>
        <taxon>Squamata</taxon>
        <taxon>Bifurcata</taxon>
        <taxon>Unidentata</taxon>
        <taxon>Episquamata</taxon>
        <taxon>Toxicofera</taxon>
        <taxon>Serpentes</taxon>
        <taxon>Colubroidea</taxon>
        <taxon>Elapidae</taxon>
        <taxon>Hydrophiinae</taxon>
        <taxon>Notechis</taxon>
    </lineage>
</organism>
<evidence type="ECO:0000256" key="1">
    <source>
        <dbReference type="ARBA" id="ARBA00004613"/>
    </source>
</evidence>
<sequence>MVSDFVIRAWTSSCRALIAPEACNDARIEKDAGVALNLINKHRKEGYIFVLFRVADRTVFIVEFTIKETRCPRNIDATSVSQCEFLPDGKANLGFCIGRIVKETGAPDVVEVDSCVIYDTQNLSICHHHHHFHHDLGEGRHHCNVTGHGCRHPLHKHHHYYHHHYHPHHHHPHLFSADFVHRVPILSEHDVLQAPDANFLDHPLPDQGRHGSKSCPGKPKYDLFPGLLSLFPTSSAR</sequence>
<dbReference type="InterPro" id="IPR050735">
    <property type="entry name" value="Kininogen_Fetuin_HRG"/>
</dbReference>
<keyword evidence="9" id="KW-1015">Disulfide bond</keyword>
<evidence type="ECO:0000256" key="10">
    <source>
        <dbReference type="ARBA" id="ARBA00023180"/>
    </source>
</evidence>
<keyword evidence="8" id="KW-0094">Blood coagulation</keyword>
<evidence type="ECO:0000256" key="13">
    <source>
        <dbReference type="ARBA" id="ARBA00041330"/>
    </source>
</evidence>
<keyword evidence="4" id="KW-0356">Hemostasis</keyword>
<keyword evidence="14" id="KW-1185">Reference proteome</keyword>
<dbReference type="GO" id="GO:0072562">
    <property type="term" value="C:blood microparticle"/>
    <property type="evidence" value="ECO:0007669"/>
    <property type="project" value="TreeGrafter"/>
</dbReference>
<dbReference type="GO" id="GO:0004867">
    <property type="term" value="F:serine-type endopeptidase inhibitor activity"/>
    <property type="evidence" value="ECO:0007669"/>
    <property type="project" value="TreeGrafter"/>
</dbReference>
<dbReference type="GO" id="GO:0007596">
    <property type="term" value="P:blood coagulation"/>
    <property type="evidence" value="ECO:0007669"/>
    <property type="project" value="UniProtKB-KW"/>
</dbReference>
<keyword evidence="7" id="KW-0186">Copper</keyword>
<protein>
    <recommendedName>
        <fullName evidence="12">Histidine-rich glycoprotein</fullName>
    </recommendedName>
    <alternativeName>
        <fullName evidence="13">Histidine-proline-rich glycoprotein</fullName>
    </alternativeName>
</protein>
<evidence type="ECO:0000256" key="9">
    <source>
        <dbReference type="ARBA" id="ARBA00023157"/>
    </source>
</evidence>
<proteinExistence type="predicted"/>
<dbReference type="GO" id="GO:0008270">
    <property type="term" value="F:zinc ion binding"/>
    <property type="evidence" value="ECO:0007669"/>
    <property type="project" value="TreeGrafter"/>
</dbReference>
<evidence type="ECO:0000256" key="12">
    <source>
        <dbReference type="ARBA" id="ARBA00039613"/>
    </source>
</evidence>
<evidence type="ECO:0000313" key="15">
    <source>
        <dbReference type="RefSeq" id="XP_026539606.1"/>
    </source>
</evidence>
<dbReference type="GO" id="GO:0008201">
    <property type="term" value="F:heparin binding"/>
    <property type="evidence" value="ECO:0007669"/>
    <property type="project" value="UniProtKB-KW"/>
</dbReference>
<evidence type="ECO:0000256" key="5">
    <source>
        <dbReference type="ARBA" id="ARBA00022737"/>
    </source>
</evidence>
<evidence type="ECO:0000256" key="4">
    <source>
        <dbReference type="ARBA" id="ARBA00022696"/>
    </source>
</evidence>
<dbReference type="PANTHER" id="PTHR13814">
    <property type="entry name" value="FETUIN"/>
    <property type="match status" value="1"/>
</dbReference>
<keyword evidence="2" id="KW-0964">Secreted</keyword>
<dbReference type="GO" id="GO:0042730">
    <property type="term" value="P:fibrinolysis"/>
    <property type="evidence" value="ECO:0007669"/>
    <property type="project" value="UniProtKB-KW"/>
</dbReference>
<evidence type="ECO:0000256" key="8">
    <source>
        <dbReference type="ARBA" id="ARBA00023084"/>
    </source>
</evidence>
<dbReference type="SUPFAM" id="SSF54403">
    <property type="entry name" value="Cystatin/monellin"/>
    <property type="match status" value="1"/>
</dbReference>
<evidence type="ECO:0000256" key="11">
    <source>
        <dbReference type="ARBA" id="ARBA00023281"/>
    </source>
</evidence>
<evidence type="ECO:0000256" key="2">
    <source>
        <dbReference type="ARBA" id="ARBA00022525"/>
    </source>
</evidence>
<dbReference type="GO" id="GO:0051918">
    <property type="term" value="P:negative regulation of fibrinolysis"/>
    <property type="evidence" value="ECO:0007669"/>
    <property type="project" value="TreeGrafter"/>
</dbReference>
<gene>
    <name evidence="15" type="primary">LOC113422703</name>
</gene>
<dbReference type="InterPro" id="IPR046350">
    <property type="entry name" value="Cystatin_sf"/>
</dbReference>
<reference evidence="15" key="1">
    <citation type="submission" date="2025-08" db="UniProtKB">
        <authorList>
            <consortium name="RefSeq"/>
        </authorList>
    </citation>
    <scope>IDENTIFICATION</scope>
</reference>
<dbReference type="Proteomes" id="UP000504612">
    <property type="component" value="Unplaced"/>
</dbReference>
<evidence type="ECO:0000313" key="14">
    <source>
        <dbReference type="Proteomes" id="UP000504612"/>
    </source>
</evidence>
<comment type="subcellular location">
    <subcellularLocation>
        <location evidence="1">Secreted</location>
    </subcellularLocation>
</comment>
<keyword evidence="6" id="KW-0862">Zinc</keyword>
<dbReference type="KEGG" id="nss:113422703"/>